<dbReference type="Proteomes" id="UP000236291">
    <property type="component" value="Unassembled WGS sequence"/>
</dbReference>
<reference evidence="1 2" key="1">
    <citation type="journal article" date="2014" name="Am. J. Bot.">
        <title>Genome assembly and annotation for red clover (Trifolium pratense; Fabaceae).</title>
        <authorList>
            <person name="Istvanek J."/>
            <person name="Jaros M."/>
            <person name="Krenek A."/>
            <person name="Repkova J."/>
        </authorList>
    </citation>
    <scope>NUCLEOTIDE SEQUENCE [LARGE SCALE GENOMIC DNA]</scope>
    <source>
        <strain evidence="2">cv. Tatra</strain>
        <tissue evidence="1">Young leaves</tissue>
    </source>
</reference>
<dbReference type="AlphaFoldDB" id="A0A2K3NEM7"/>
<comment type="caution">
    <text evidence="1">The sequence shown here is derived from an EMBL/GenBank/DDBJ whole genome shotgun (WGS) entry which is preliminary data.</text>
</comment>
<gene>
    <name evidence="1" type="ORF">L195_g024787</name>
</gene>
<reference evidence="1 2" key="2">
    <citation type="journal article" date="2017" name="Front. Plant Sci.">
        <title>Gene Classification and Mining of Molecular Markers Useful in Red Clover (Trifolium pratense) Breeding.</title>
        <authorList>
            <person name="Istvanek J."/>
            <person name="Dluhosova J."/>
            <person name="Dluhos P."/>
            <person name="Patkova L."/>
            <person name="Nedelnik J."/>
            <person name="Repkova J."/>
        </authorList>
    </citation>
    <scope>NUCLEOTIDE SEQUENCE [LARGE SCALE GENOMIC DNA]</scope>
    <source>
        <strain evidence="2">cv. Tatra</strain>
        <tissue evidence="1">Young leaves</tissue>
    </source>
</reference>
<dbReference type="EMBL" id="ASHM01020169">
    <property type="protein sequence ID" value="PNY01490.1"/>
    <property type="molecule type" value="Genomic_DNA"/>
</dbReference>
<organism evidence="1 2">
    <name type="scientific">Trifolium pratense</name>
    <name type="common">Red clover</name>
    <dbReference type="NCBI Taxonomy" id="57577"/>
    <lineage>
        <taxon>Eukaryota</taxon>
        <taxon>Viridiplantae</taxon>
        <taxon>Streptophyta</taxon>
        <taxon>Embryophyta</taxon>
        <taxon>Tracheophyta</taxon>
        <taxon>Spermatophyta</taxon>
        <taxon>Magnoliopsida</taxon>
        <taxon>eudicotyledons</taxon>
        <taxon>Gunneridae</taxon>
        <taxon>Pentapetalae</taxon>
        <taxon>rosids</taxon>
        <taxon>fabids</taxon>
        <taxon>Fabales</taxon>
        <taxon>Fabaceae</taxon>
        <taxon>Papilionoideae</taxon>
        <taxon>50 kb inversion clade</taxon>
        <taxon>NPAAA clade</taxon>
        <taxon>Hologalegina</taxon>
        <taxon>IRL clade</taxon>
        <taxon>Trifolieae</taxon>
        <taxon>Trifolium</taxon>
    </lineage>
</organism>
<feature type="non-terminal residue" evidence="1">
    <location>
        <position position="45"/>
    </location>
</feature>
<sequence>MAPSLPLTDGDTKYRSLRDACTLDILKDNEIDKELGLGQYKNIQE</sequence>
<evidence type="ECO:0000313" key="1">
    <source>
        <dbReference type="EMBL" id="PNY01490.1"/>
    </source>
</evidence>
<name>A0A2K3NEM7_TRIPR</name>
<accession>A0A2K3NEM7</accession>
<evidence type="ECO:0000313" key="2">
    <source>
        <dbReference type="Proteomes" id="UP000236291"/>
    </source>
</evidence>
<proteinExistence type="predicted"/>
<protein>
    <submittedName>
        <fullName evidence="1">Uncharacterized protein</fullName>
    </submittedName>
</protein>